<evidence type="ECO:0000256" key="3">
    <source>
        <dbReference type="ARBA" id="ARBA00022840"/>
    </source>
</evidence>
<accession>A0A399QNB4</accession>
<sequence>MSSFLTIDSLSLATPEGDTLFDHLTLSLGREAVGLVGRNGCGKSTLLKAIAGDLTPARGQISVHDRAAMLQQRFDEADTVVEALGVQTDLARLAIITAGDGTEEDFDAADWTLEVRLEKALADTGLAGVDTTRLIASFSGGERTRIGLARLLLAEPDLILLDEPTNNLDAEGRASVMSLIDNWSGGLLVASHDRALLERMDRIVELTPVGCTVFGGGWSEFEAARNAARARARAEAQTAANRLKATERKSQQAKERQDRSDARGRAVRARGDQPKLVLDARAQRAEATSGRGNMLASRQLGEAQAALSDADAQLERVTPLTIELPACNLPASRQLLSVEDAEMRFGERQLFGPLSFEVRGPQRLAIKGPNGSGKSTLLKLITGELSPTSGGISLHTDRIALLDQHSSSLDPASSLIENMRRLAPALSENEARAQLARFAFRSGDALQLAGTLSGGERLRAALAAAFAAPQPPELLLLDEPTNHLDMEAVSLLESALQSYNGAILAISHDKRFLEAIGIERQVDLGKRVEVRAGHQYFNDH</sequence>
<evidence type="ECO:0000256" key="4">
    <source>
        <dbReference type="SAM" id="MobiDB-lite"/>
    </source>
</evidence>
<dbReference type="PROSITE" id="PS00211">
    <property type="entry name" value="ABC_TRANSPORTER_1"/>
    <property type="match status" value="1"/>
</dbReference>
<feature type="domain" description="ABC transporter" evidence="5">
    <location>
        <begin position="5"/>
        <end position="234"/>
    </location>
</feature>
<keyword evidence="3 6" id="KW-0067">ATP-binding</keyword>
<dbReference type="PANTHER" id="PTHR19211:SF6">
    <property type="entry name" value="BLL7188 PROTEIN"/>
    <property type="match status" value="1"/>
</dbReference>
<gene>
    <name evidence="6" type="ORF">D1224_14965</name>
</gene>
<feature type="compositionally biased region" description="Basic and acidic residues" evidence="4">
    <location>
        <begin position="244"/>
        <end position="273"/>
    </location>
</feature>
<dbReference type="SMART" id="SM00382">
    <property type="entry name" value="AAA"/>
    <property type="match status" value="2"/>
</dbReference>
<dbReference type="PROSITE" id="PS50893">
    <property type="entry name" value="ABC_TRANSPORTER_2"/>
    <property type="match status" value="2"/>
</dbReference>
<dbReference type="SUPFAM" id="SSF52540">
    <property type="entry name" value="P-loop containing nucleoside triphosphate hydrolases"/>
    <property type="match status" value="2"/>
</dbReference>
<comment type="caution">
    <text evidence="6">The sequence shown here is derived from an EMBL/GenBank/DDBJ whole genome shotgun (WGS) entry which is preliminary data.</text>
</comment>
<dbReference type="PANTHER" id="PTHR19211">
    <property type="entry name" value="ATP-BINDING TRANSPORT PROTEIN-RELATED"/>
    <property type="match status" value="1"/>
</dbReference>
<evidence type="ECO:0000256" key="2">
    <source>
        <dbReference type="ARBA" id="ARBA00022741"/>
    </source>
</evidence>
<reference evidence="6 7" key="1">
    <citation type="submission" date="2018-08" db="EMBL/GenBank/DDBJ databases">
        <title>Henriciella mobilis sp. nov., isolated from seawater.</title>
        <authorList>
            <person name="Cheng H."/>
            <person name="Wu Y.-H."/>
            <person name="Xu X.-W."/>
            <person name="Guo L.-L."/>
        </authorList>
    </citation>
    <scope>NUCLEOTIDE SEQUENCE [LARGE SCALE GENOMIC DNA]</scope>
    <source>
        <strain evidence="6 7">CCUG66934</strain>
    </source>
</reference>
<dbReference type="OrthoDB" id="7623913at2"/>
<evidence type="ECO:0000313" key="7">
    <source>
        <dbReference type="Proteomes" id="UP000265431"/>
    </source>
</evidence>
<feature type="region of interest" description="Disordered" evidence="4">
    <location>
        <begin position="235"/>
        <end position="275"/>
    </location>
</feature>
<evidence type="ECO:0000259" key="5">
    <source>
        <dbReference type="PROSITE" id="PS50893"/>
    </source>
</evidence>
<evidence type="ECO:0000256" key="1">
    <source>
        <dbReference type="ARBA" id="ARBA00022737"/>
    </source>
</evidence>
<dbReference type="Gene3D" id="3.40.50.300">
    <property type="entry name" value="P-loop containing nucleotide triphosphate hydrolases"/>
    <property type="match status" value="2"/>
</dbReference>
<dbReference type="AlphaFoldDB" id="A0A399QNB4"/>
<protein>
    <submittedName>
        <fullName evidence="6">ABC transporter ATP-binding protein</fullName>
    </submittedName>
</protein>
<dbReference type="GO" id="GO:0016887">
    <property type="term" value="F:ATP hydrolysis activity"/>
    <property type="evidence" value="ECO:0007669"/>
    <property type="project" value="InterPro"/>
</dbReference>
<dbReference type="InterPro" id="IPR050611">
    <property type="entry name" value="ABCF"/>
</dbReference>
<dbReference type="EMBL" id="QWGB01000014">
    <property type="protein sequence ID" value="RIJ20423.1"/>
    <property type="molecule type" value="Genomic_DNA"/>
</dbReference>
<keyword evidence="7" id="KW-1185">Reference proteome</keyword>
<evidence type="ECO:0000313" key="6">
    <source>
        <dbReference type="EMBL" id="RIJ20423.1"/>
    </source>
</evidence>
<proteinExistence type="predicted"/>
<dbReference type="CDD" id="cd03221">
    <property type="entry name" value="ABCF_EF-3"/>
    <property type="match status" value="2"/>
</dbReference>
<dbReference type="InterPro" id="IPR003439">
    <property type="entry name" value="ABC_transporter-like_ATP-bd"/>
</dbReference>
<feature type="domain" description="ABC transporter" evidence="5">
    <location>
        <begin position="336"/>
        <end position="540"/>
    </location>
</feature>
<keyword evidence="1" id="KW-0677">Repeat</keyword>
<dbReference type="Proteomes" id="UP000265431">
    <property type="component" value="Unassembled WGS sequence"/>
</dbReference>
<organism evidence="6 7">
    <name type="scientific">Henriciella barbarensis</name>
    <dbReference type="NCBI Taxonomy" id="86342"/>
    <lineage>
        <taxon>Bacteria</taxon>
        <taxon>Pseudomonadati</taxon>
        <taxon>Pseudomonadota</taxon>
        <taxon>Alphaproteobacteria</taxon>
        <taxon>Hyphomonadales</taxon>
        <taxon>Hyphomonadaceae</taxon>
        <taxon>Henriciella</taxon>
    </lineage>
</organism>
<dbReference type="GO" id="GO:0005524">
    <property type="term" value="F:ATP binding"/>
    <property type="evidence" value="ECO:0007669"/>
    <property type="project" value="UniProtKB-KW"/>
</dbReference>
<dbReference type="RefSeq" id="WP_119380740.1">
    <property type="nucleotide sequence ID" value="NZ_QWGB01000014.1"/>
</dbReference>
<name>A0A399QNB4_9PROT</name>
<keyword evidence="2" id="KW-0547">Nucleotide-binding</keyword>
<dbReference type="InterPro" id="IPR003593">
    <property type="entry name" value="AAA+_ATPase"/>
</dbReference>
<dbReference type="InterPro" id="IPR027417">
    <property type="entry name" value="P-loop_NTPase"/>
</dbReference>
<dbReference type="InterPro" id="IPR017871">
    <property type="entry name" value="ABC_transporter-like_CS"/>
</dbReference>
<dbReference type="Pfam" id="PF00005">
    <property type="entry name" value="ABC_tran"/>
    <property type="match status" value="2"/>
</dbReference>